<dbReference type="Pfam" id="PF00009">
    <property type="entry name" value="GTP_EFTU"/>
    <property type="match status" value="1"/>
</dbReference>
<evidence type="ECO:0000256" key="5">
    <source>
        <dbReference type="ARBA" id="ARBA00022540"/>
    </source>
</evidence>
<evidence type="ECO:0000256" key="9">
    <source>
        <dbReference type="ARBA" id="ARBA00025162"/>
    </source>
</evidence>
<dbReference type="PROSITE" id="PS51722">
    <property type="entry name" value="G_TR_2"/>
    <property type="match status" value="1"/>
</dbReference>
<proteinExistence type="inferred from homology"/>
<feature type="region of interest" description="Disordered" evidence="13">
    <location>
        <begin position="88"/>
        <end position="109"/>
    </location>
</feature>
<feature type="binding site" evidence="10">
    <location>
        <begin position="257"/>
        <end position="261"/>
    </location>
    <ligand>
        <name>GTP</name>
        <dbReference type="ChEBI" id="CHEBI:37565"/>
    </ligand>
</feature>
<comment type="caution">
    <text evidence="15">The sequence shown here is derived from an EMBL/GenBank/DDBJ whole genome shotgun (WGS) entry which is preliminary data.</text>
</comment>
<evidence type="ECO:0000256" key="11">
    <source>
        <dbReference type="RuleBase" id="RU000644"/>
    </source>
</evidence>
<feature type="domain" description="Tr-type G" evidence="14">
    <location>
        <begin position="202"/>
        <end position="371"/>
    </location>
</feature>
<evidence type="ECO:0000256" key="12">
    <source>
        <dbReference type="RuleBase" id="RU000645"/>
    </source>
</evidence>
<dbReference type="SUPFAM" id="SSF52540">
    <property type="entry name" value="P-loop containing nucleoside triphosphate hydrolases"/>
    <property type="match status" value="1"/>
</dbReference>
<dbReference type="InterPro" id="IPR053905">
    <property type="entry name" value="EF-G-like_DII"/>
</dbReference>
<dbReference type="NCBIfam" id="TIGR00487">
    <property type="entry name" value="IF-2"/>
    <property type="match status" value="1"/>
</dbReference>
<feature type="region of interest" description="G-domain" evidence="10">
    <location>
        <begin position="205"/>
        <end position="353"/>
    </location>
</feature>
<dbReference type="Gene3D" id="1.10.10.2480">
    <property type="match status" value="1"/>
</dbReference>
<comment type="function">
    <text evidence="9 10 11">One of the essential components for the initiation of protein synthesis. Protects formylmethionyl-tRNA from spontaneous hydrolysis and promotes its binding to the 30S ribosomal subunits. Also involved in the hydrolysis of GTP during the formation of the 70S ribosomal complex.</text>
</comment>
<comment type="subcellular location">
    <subcellularLocation>
        <location evidence="1 10 12">Cytoplasm</location>
    </subcellularLocation>
</comment>
<evidence type="ECO:0000313" key="15">
    <source>
        <dbReference type="EMBL" id="MFM1524850.1"/>
    </source>
</evidence>
<sequence>MSKIRVYELAKDLKLSSKELIKILDEEFGLEVSSHMSVLEGENLELIQEYFVEIEEEKNNKNKKKKEIVEKEEIKDYEEYNDEYEEVDRKKKKKQKKEKKPQIEVKEETKAEQPDSKIVYIEEGITIKEFAEKLNKPVTSIITELMKMGIMSNMNQEIEIEKAMEIGMIFNIEVEEKAFSDEDDANDISSIDFEDKEEDLELRAPVVTVMGHVDHGKTSLLDKMRHSRVTSTEAGGITQHIGASSIYVDGKKIVFLDTPGHEAFTQMRLRGANATDIAILVVAADDGVMPQTIEAINHAKAAGVPIIVAINKMDKYEANPDKVKSELAEQGLTPEDWGGKTIMIPVSAHTGEGIDELLEMILMVAELEELKANPNRPAVGIVIEAQLDKGRGPVATVLINKGTLNKGDFVVSGHSSGKVRAMFDNNQKEVKKAKPSTAVLILGLSDVPEAGDKIYAIADEKLGKKFADRAAQKEKDEFIKRTSKVNLDQLFNKISDGEMKDLNIIVKTDVKGTIEAVSTSLMKLSNEEVKVNVIHGAVGGINESDVMLASASDAIIIGFNVRPNQGAKSQAETQDIEIRTYRVIYEAIEDIKKAITGMLAPKFVEQVIGTAEVREVFKVPGVGNIAGIYVTNGQMQRNAKIRLLRNDVVIHEGEISSLKRFKDDVKELNQGYEGGLGIQNYNDVKSGDTLEAFIDKEVKR</sequence>
<dbReference type="PROSITE" id="PS01176">
    <property type="entry name" value="IF2"/>
    <property type="match status" value="1"/>
</dbReference>
<dbReference type="Gene3D" id="3.40.50.10050">
    <property type="entry name" value="Translation initiation factor IF- 2, domain 3"/>
    <property type="match status" value="1"/>
</dbReference>
<dbReference type="Pfam" id="PF22042">
    <property type="entry name" value="EF-G_D2"/>
    <property type="match status" value="1"/>
</dbReference>
<dbReference type="InterPro" id="IPR004161">
    <property type="entry name" value="EFTu-like_2"/>
</dbReference>
<gene>
    <name evidence="10 15" type="primary">infB</name>
    <name evidence="15" type="ORF">ABGF40_04115</name>
</gene>
<evidence type="ECO:0000313" key="16">
    <source>
        <dbReference type="Proteomes" id="UP001629536"/>
    </source>
</evidence>
<organism evidence="15 16">
    <name type="scientific">Helcococcus bovis</name>
    <dbReference type="NCBI Taxonomy" id="3153252"/>
    <lineage>
        <taxon>Bacteria</taxon>
        <taxon>Bacillati</taxon>
        <taxon>Bacillota</taxon>
        <taxon>Tissierellia</taxon>
        <taxon>Tissierellales</taxon>
        <taxon>Peptoniphilaceae</taxon>
        <taxon>Helcococcus</taxon>
    </lineage>
</organism>
<feature type="binding site" evidence="10">
    <location>
        <begin position="311"/>
        <end position="314"/>
    </location>
    <ligand>
        <name>GTP</name>
        <dbReference type="ChEBI" id="CHEBI:37565"/>
    </ligand>
</feature>
<evidence type="ECO:0000256" key="10">
    <source>
        <dbReference type="HAMAP-Rule" id="MF_00100"/>
    </source>
</evidence>
<evidence type="ECO:0000259" key="14">
    <source>
        <dbReference type="PROSITE" id="PS51722"/>
    </source>
</evidence>
<dbReference type="GO" id="GO:0003743">
    <property type="term" value="F:translation initiation factor activity"/>
    <property type="evidence" value="ECO:0007669"/>
    <property type="project" value="UniProtKB-KW"/>
</dbReference>
<dbReference type="InterPro" id="IPR015760">
    <property type="entry name" value="TIF_IF2"/>
</dbReference>
<evidence type="ECO:0000256" key="3">
    <source>
        <dbReference type="ARBA" id="ARBA00020675"/>
    </source>
</evidence>
<feature type="binding site" evidence="10">
    <location>
        <begin position="211"/>
        <end position="218"/>
    </location>
    <ligand>
        <name>GTP</name>
        <dbReference type="ChEBI" id="CHEBI:37565"/>
    </ligand>
</feature>
<dbReference type="InterPro" id="IPR044145">
    <property type="entry name" value="IF2_II"/>
</dbReference>
<dbReference type="Pfam" id="PF11987">
    <property type="entry name" value="IF-2"/>
    <property type="match status" value="1"/>
</dbReference>
<dbReference type="InterPro" id="IPR036925">
    <property type="entry name" value="TIF_IF2_dom3_sf"/>
</dbReference>
<dbReference type="CDD" id="cd03702">
    <property type="entry name" value="IF2_mtIF2_II"/>
    <property type="match status" value="1"/>
</dbReference>
<dbReference type="CDD" id="cd01887">
    <property type="entry name" value="IF2_eIF5B"/>
    <property type="match status" value="1"/>
</dbReference>
<keyword evidence="8 10" id="KW-0342">GTP-binding</keyword>
<evidence type="ECO:0000256" key="6">
    <source>
        <dbReference type="ARBA" id="ARBA00022741"/>
    </source>
</evidence>
<comment type="similarity">
    <text evidence="2 10 11">Belongs to the TRAFAC class translation factor GTPase superfamily. Classic translation factor GTPase family. IF-2 subfamily.</text>
</comment>
<keyword evidence="16" id="KW-1185">Reference proteome</keyword>
<dbReference type="InterPro" id="IPR000178">
    <property type="entry name" value="TF_IF2_bacterial-like"/>
</dbReference>
<dbReference type="InterPro" id="IPR027417">
    <property type="entry name" value="P-loop_NTPase"/>
</dbReference>
<dbReference type="Pfam" id="PF03144">
    <property type="entry name" value="GTP_EFTU_D2"/>
    <property type="match status" value="1"/>
</dbReference>
<dbReference type="InterPro" id="IPR009000">
    <property type="entry name" value="Transl_B-barrel_sf"/>
</dbReference>
<keyword evidence="7 10" id="KW-0648">Protein biosynthesis</keyword>
<dbReference type="SUPFAM" id="SSF50447">
    <property type="entry name" value="Translation proteins"/>
    <property type="match status" value="2"/>
</dbReference>
<keyword evidence="6 10" id="KW-0547">Nucleotide-binding</keyword>
<dbReference type="Gene3D" id="3.40.50.300">
    <property type="entry name" value="P-loop containing nucleotide triphosphate hydrolases"/>
    <property type="match status" value="1"/>
</dbReference>
<dbReference type="InterPro" id="IPR000795">
    <property type="entry name" value="T_Tr_GTP-bd_dom"/>
</dbReference>
<dbReference type="InterPro" id="IPR023115">
    <property type="entry name" value="TIF_IF2_dom3"/>
</dbReference>
<dbReference type="RefSeq" id="WP_408105257.1">
    <property type="nucleotide sequence ID" value="NZ_JBFNFH010000007.1"/>
</dbReference>
<dbReference type="InterPro" id="IPR005225">
    <property type="entry name" value="Small_GTP-bd"/>
</dbReference>
<dbReference type="CDD" id="cd03692">
    <property type="entry name" value="mtIF2_IVc"/>
    <property type="match status" value="1"/>
</dbReference>
<evidence type="ECO:0000256" key="2">
    <source>
        <dbReference type="ARBA" id="ARBA00007733"/>
    </source>
</evidence>
<dbReference type="HAMAP" id="MF_00100_B">
    <property type="entry name" value="IF_2_B"/>
    <property type="match status" value="1"/>
</dbReference>
<keyword evidence="4 10" id="KW-0963">Cytoplasm</keyword>
<feature type="compositionally biased region" description="Basic and acidic residues" evidence="13">
    <location>
        <begin position="100"/>
        <end position="109"/>
    </location>
</feature>
<evidence type="ECO:0000256" key="13">
    <source>
        <dbReference type="SAM" id="MobiDB-lite"/>
    </source>
</evidence>
<keyword evidence="5 10" id="KW-0396">Initiation factor</keyword>
<dbReference type="EMBL" id="JBFNFH010000007">
    <property type="protein sequence ID" value="MFM1524850.1"/>
    <property type="molecule type" value="Genomic_DNA"/>
</dbReference>
<dbReference type="Pfam" id="PF04760">
    <property type="entry name" value="IF2_N"/>
    <property type="match status" value="2"/>
</dbReference>
<evidence type="ECO:0000256" key="1">
    <source>
        <dbReference type="ARBA" id="ARBA00004496"/>
    </source>
</evidence>
<name>A0ABW9F722_9FIRM</name>
<evidence type="ECO:0000256" key="8">
    <source>
        <dbReference type="ARBA" id="ARBA00023134"/>
    </source>
</evidence>
<dbReference type="Proteomes" id="UP001629536">
    <property type="component" value="Unassembled WGS sequence"/>
</dbReference>
<protein>
    <recommendedName>
        <fullName evidence="3 10">Translation initiation factor IF-2</fullName>
    </recommendedName>
</protein>
<dbReference type="PANTHER" id="PTHR43381:SF5">
    <property type="entry name" value="TR-TYPE G DOMAIN-CONTAINING PROTEIN"/>
    <property type="match status" value="1"/>
</dbReference>
<dbReference type="PANTHER" id="PTHR43381">
    <property type="entry name" value="TRANSLATION INITIATION FACTOR IF-2-RELATED"/>
    <property type="match status" value="1"/>
</dbReference>
<dbReference type="SUPFAM" id="SSF52156">
    <property type="entry name" value="Initiation factor IF2/eIF5b, domain 3"/>
    <property type="match status" value="1"/>
</dbReference>
<evidence type="ECO:0000256" key="4">
    <source>
        <dbReference type="ARBA" id="ARBA00022490"/>
    </source>
</evidence>
<dbReference type="Gene3D" id="2.40.30.10">
    <property type="entry name" value="Translation factors"/>
    <property type="match status" value="2"/>
</dbReference>
<accession>A0ABW9F722</accession>
<evidence type="ECO:0000256" key="7">
    <source>
        <dbReference type="ARBA" id="ARBA00022917"/>
    </source>
</evidence>
<dbReference type="NCBIfam" id="TIGR00231">
    <property type="entry name" value="small_GTP"/>
    <property type="match status" value="1"/>
</dbReference>
<dbReference type="InterPro" id="IPR006847">
    <property type="entry name" value="IF2_N"/>
</dbReference>
<feature type="compositionally biased region" description="Basic residues" evidence="13">
    <location>
        <begin position="90"/>
        <end position="99"/>
    </location>
</feature>
<reference evidence="15 16" key="1">
    <citation type="journal article" date="2024" name="Front. Microbiol.">
        <title>Pangenomic and biochemical analyses of Helcococcus ovis reveal widespread tetracycline resistance and a novel bacterial species, Helcococcus bovis.</title>
        <authorList>
            <person name="Cunha F."/>
            <person name="Zhai Y."/>
            <person name="Casaro S."/>
            <person name="Jones K.L."/>
            <person name="Hernandez M."/>
            <person name="Bisinotto R.S."/>
            <person name="Kariyawasam S."/>
            <person name="Brown M.B."/>
            <person name="Phillips A."/>
            <person name="Jeong K.C."/>
            <person name="Galvao K.N."/>
        </authorList>
    </citation>
    <scope>NUCLEOTIDE SEQUENCE [LARGE SCALE GENOMIC DNA]</scope>
    <source>
        <strain evidence="15 16">KG197</strain>
    </source>
</reference>